<dbReference type="EMBL" id="JAHVHU010000004">
    <property type="protein sequence ID" value="MBY5957333.1"/>
    <property type="molecule type" value="Genomic_DNA"/>
</dbReference>
<accession>A0A953HSY2</accession>
<dbReference type="InterPro" id="IPR013783">
    <property type="entry name" value="Ig-like_fold"/>
</dbReference>
<keyword evidence="4" id="KW-1185">Reference proteome</keyword>
<name>A0A953HSY2_9BACT</name>
<feature type="signal peptide" evidence="1">
    <location>
        <begin position="1"/>
        <end position="21"/>
    </location>
</feature>
<dbReference type="AlphaFoldDB" id="A0A953HSY2"/>
<dbReference type="InterPro" id="IPR031345">
    <property type="entry name" value="T9SS_Plug_N"/>
</dbReference>
<proteinExistence type="predicted"/>
<evidence type="ECO:0000256" key="1">
    <source>
        <dbReference type="SAM" id="SignalP"/>
    </source>
</evidence>
<dbReference type="Proteomes" id="UP000753961">
    <property type="component" value="Unassembled WGS sequence"/>
</dbReference>
<dbReference type="Pfam" id="PF17116">
    <property type="entry name" value="T9SS_plug_1st"/>
    <property type="match status" value="1"/>
</dbReference>
<dbReference type="Gene3D" id="2.60.40.10">
    <property type="entry name" value="Immunoglobulins"/>
    <property type="match status" value="1"/>
</dbReference>
<evidence type="ECO:0000259" key="2">
    <source>
        <dbReference type="Pfam" id="PF17116"/>
    </source>
</evidence>
<evidence type="ECO:0000313" key="4">
    <source>
        <dbReference type="Proteomes" id="UP000753961"/>
    </source>
</evidence>
<dbReference type="RefSeq" id="WP_222578853.1">
    <property type="nucleotide sequence ID" value="NZ_JAHVHU010000004.1"/>
</dbReference>
<feature type="domain" description="Type 9 secretion system plug protein N-terminal" evidence="2">
    <location>
        <begin position="42"/>
        <end position="152"/>
    </location>
</feature>
<protein>
    <submittedName>
        <fullName evidence="3">DUF5103 domain-containing protein</fullName>
    </submittedName>
</protein>
<keyword evidence="1" id="KW-0732">Signal</keyword>
<comment type="caution">
    <text evidence="3">The sequence shown here is derived from an EMBL/GenBank/DDBJ whole genome shotgun (WGS) entry which is preliminary data.</text>
</comment>
<sequence length="418" mass="47983">MKRILYIVLICLSARYVSVHAQEVTAPSIFSAKISVPGAIYGLPVMRLGDHTGLLLSFDDLTTDARYYRYKLQHCNRDWTPSDLSDIEYLEGINDQLIEEYAFSNQTHVDYVHYEVRFPGNGLKPKVSGNYLITVYDENTDEVVLVRKFMVVDKKVFASAKLQRPSRVSQMRTHQALELTVNHKDFRISNPLQDVSVTILQNGIWERSIRNIQPRNVFGDVIEFDWRGKIVFPGGMDFRSLDLRNLGYRSFGISDITEYKDGYVVVKEIEQSRAGRSYFLERDQNGSFMIDNERNFSGSSSTTSEYVEVDFRLKSNLDMGNERVYVAGGFTNYAADPRFELTYNSENEIYEGTLLIKQGRYDYLYAVHHGGTDQGLDFNVLEGNSNETENFYLLLTYYRPFGSRYDQLISADIANLGG</sequence>
<gene>
    <name evidence="3" type="ORF">KUV50_04240</name>
</gene>
<evidence type="ECO:0000313" key="3">
    <source>
        <dbReference type="EMBL" id="MBY5957333.1"/>
    </source>
</evidence>
<reference evidence="3" key="1">
    <citation type="submission" date="2021-06" db="EMBL/GenBank/DDBJ databases">
        <title>44 bacteria genomes isolated from Dapeng, Shenzhen.</title>
        <authorList>
            <person name="Zheng W."/>
            <person name="Yu S."/>
            <person name="Huang Y."/>
        </authorList>
    </citation>
    <scope>NUCLEOTIDE SEQUENCE</scope>
    <source>
        <strain evidence="3">DP5N28-2</strain>
    </source>
</reference>
<organism evidence="3 4">
    <name type="scientific">Membranihabitans marinus</name>
    <dbReference type="NCBI Taxonomy" id="1227546"/>
    <lineage>
        <taxon>Bacteria</taxon>
        <taxon>Pseudomonadati</taxon>
        <taxon>Bacteroidota</taxon>
        <taxon>Saprospiria</taxon>
        <taxon>Saprospirales</taxon>
        <taxon>Saprospiraceae</taxon>
        <taxon>Membranihabitans</taxon>
    </lineage>
</organism>
<feature type="chain" id="PRO_5037236972" evidence="1">
    <location>
        <begin position="22"/>
        <end position="418"/>
    </location>
</feature>